<evidence type="ECO:0000313" key="5">
    <source>
        <dbReference type="EMBL" id="KAK9665133.1"/>
    </source>
</evidence>
<dbReference type="Proteomes" id="UP001443914">
    <property type="component" value="Unassembled WGS sequence"/>
</dbReference>
<dbReference type="PANTHER" id="PTHR47293:SF70">
    <property type="entry name" value="JACALIN-RELATED LECTIN 24-RELATED"/>
    <property type="match status" value="1"/>
</dbReference>
<feature type="non-terminal residue" evidence="5">
    <location>
        <position position="188"/>
    </location>
</feature>
<dbReference type="PROSITE" id="PS51752">
    <property type="entry name" value="JACALIN_LECTIN"/>
    <property type="match status" value="1"/>
</dbReference>
<dbReference type="InterPro" id="IPR001229">
    <property type="entry name" value="Jacalin-like_lectin_dom"/>
</dbReference>
<keyword evidence="2" id="KW-0430">Lectin</keyword>
<comment type="caution">
    <text evidence="5">The sequence shown here is derived from an EMBL/GenBank/DDBJ whole genome shotgun (WGS) entry which is preliminary data.</text>
</comment>
<dbReference type="AlphaFoldDB" id="A0AAW1GJJ9"/>
<comment type="similarity">
    <text evidence="1">Belongs to the jacalin lectin family.</text>
</comment>
<feature type="region of interest" description="Disordered" evidence="3">
    <location>
        <begin position="20"/>
        <end position="39"/>
    </location>
</feature>
<feature type="domain" description="Jacalin-type lectin" evidence="4">
    <location>
        <begin position="26"/>
        <end position="177"/>
    </location>
</feature>
<evidence type="ECO:0000256" key="2">
    <source>
        <dbReference type="ARBA" id="ARBA00022734"/>
    </source>
</evidence>
<dbReference type="SMART" id="SM00915">
    <property type="entry name" value="Jacalin"/>
    <property type="match status" value="1"/>
</dbReference>
<dbReference type="PANTHER" id="PTHR47293">
    <property type="entry name" value="JACALIN-RELATED LECTIN 3"/>
    <property type="match status" value="1"/>
</dbReference>
<gene>
    <name evidence="5" type="ORF">RND81_14G092800</name>
</gene>
<evidence type="ECO:0000256" key="3">
    <source>
        <dbReference type="SAM" id="MobiDB-lite"/>
    </source>
</evidence>
<evidence type="ECO:0000256" key="1">
    <source>
        <dbReference type="ARBA" id="ARBA00006568"/>
    </source>
</evidence>
<dbReference type="Gene3D" id="2.100.10.30">
    <property type="entry name" value="Jacalin-like lectin domain"/>
    <property type="match status" value="1"/>
</dbReference>
<sequence length="188" mass="20994">MTVPTMDPNEKEAINTLLKIGPIPSPSSRKPSDEGKRNVWDEKGRNKLAQIFISYGKDYIYSIAFQYIEDDKLVISPIYGSPNFDGLNFIALRFADAKNNEFITNLRGSYGTKDQKKGQGITSLTIETNLTIYGPFGNTGPNYPKFEIDFGPENEFAGFHGTSSQDIVTSIGVYLRPIDNVATFNKKF</sequence>
<reference evidence="5" key="1">
    <citation type="submission" date="2024-03" db="EMBL/GenBank/DDBJ databases">
        <title>WGS assembly of Saponaria officinalis var. Norfolk2.</title>
        <authorList>
            <person name="Jenkins J."/>
            <person name="Shu S."/>
            <person name="Grimwood J."/>
            <person name="Barry K."/>
            <person name="Goodstein D."/>
            <person name="Schmutz J."/>
            <person name="Leebens-Mack J."/>
            <person name="Osbourn A."/>
        </authorList>
    </citation>
    <scope>NUCLEOTIDE SEQUENCE [LARGE SCALE GENOMIC DNA]</scope>
    <source>
        <strain evidence="5">JIC</strain>
    </source>
</reference>
<dbReference type="InterPro" id="IPR036404">
    <property type="entry name" value="Jacalin-like_lectin_dom_sf"/>
</dbReference>
<feature type="compositionally biased region" description="Basic and acidic residues" evidence="3">
    <location>
        <begin position="30"/>
        <end position="39"/>
    </location>
</feature>
<organism evidence="5 6">
    <name type="scientific">Saponaria officinalis</name>
    <name type="common">Common soapwort</name>
    <name type="synonym">Lychnis saponaria</name>
    <dbReference type="NCBI Taxonomy" id="3572"/>
    <lineage>
        <taxon>Eukaryota</taxon>
        <taxon>Viridiplantae</taxon>
        <taxon>Streptophyta</taxon>
        <taxon>Embryophyta</taxon>
        <taxon>Tracheophyta</taxon>
        <taxon>Spermatophyta</taxon>
        <taxon>Magnoliopsida</taxon>
        <taxon>eudicotyledons</taxon>
        <taxon>Gunneridae</taxon>
        <taxon>Pentapetalae</taxon>
        <taxon>Caryophyllales</taxon>
        <taxon>Caryophyllaceae</taxon>
        <taxon>Caryophylleae</taxon>
        <taxon>Saponaria</taxon>
    </lineage>
</organism>
<keyword evidence="6" id="KW-1185">Reference proteome</keyword>
<dbReference type="Pfam" id="PF01419">
    <property type="entry name" value="Jacalin"/>
    <property type="match status" value="1"/>
</dbReference>
<dbReference type="GO" id="GO:0030246">
    <property type="term" value="F:carbohydrate binding"/>
    <property type="evidence" value="ECO:0007669"/>
    <property type="project" value="UniProtKB-KW"/>
</dbReference>
<dbReference type="EMBL" id="JBDFQZ010000014">
    <property type="protein sequence ID" value="KAK9665133.1"/>
    <property type="molecule type" value="Genomic_DNA"/>
</dbReference>
<proteinExistence type="inferred from homology"/>
<evidence type="ECO:0000313" key="6">
    <source>
        <dbReference type="Proteomes" id="UP001443914"/>
    </source>
</evidence>
<accession>A0AAW1GJJ9</accession>
<dbReference type="SUPFAM" id="SSF51101">
    <property type="entry name" value="Mannose-binding lectins"/>
    <property type="match status" value="1"/>
</dbReference>
<name>A0AAW1GJJ9_SAPOF</name>
<evidence type="ECO:0000259" key="4">
    <source>
        <dbReference type="PROSITE" id="PS51752"/>
    </source>
</evidence>
<protein>
    <recommendedName>
        <fullName evidence="4">Jacalin-type lectin domain-containing protein</fullName>
    </recommendedName>
</protein>